<gene>
    <name evidence="1" type="ORF">AMETH_4796</name>
</gene>
<dbReference type="InterPro" id="IPR037479">
    <property type="entry name" value="Tauto_MSAD"/>
</dbReference>
<name>A0A076MVL2_AMYME</name>
<dbReference type="HOGENOM" id="CLU_148073_0_0_11"/>
<dbReference type="Pfam" id="PF14552">
    <property type="entry name" value="Tautomerase_2"/>
    <property type="match status" value="1"/>
</dbReference>
<sequence length="131" mass="14614">MYDGRIPLVRIDALPVHDDATLTALGDAVHEAMTETIDVPRDDFFQIVTRSDGHLRYDPGYLGIRRDDGVVFVSITMRVGRTYAQKKALYARIAELASERAGIEPRNVFVSVTENQPVDWSFGEGVAQYLG</sequence>
<evidence type="ECO:0000313" key="1">
    <source>
        <dbReference type="EMBL" id="AIJ24888.1"/>
    </source>
</evidence>
<dbReference type="SUPFAM" id="SSF55331">
    <property type="entry name" value="Tautomerase/MIF"/>
    <property type="match status" value="1"/>
</dbReference>
<dbReference type="STRING" id="1068978.AMETH_4796"/>
<dbReference type="eggNOG" id="COG1942">
    <property type="taxonomic scope" value="Bacteria"/>
</dbReference>
<dbReference type="Gene3D" id="3.30.429.10">
    <property type="entry name" value="Macrophage Migration Inhibitory Factor"/>
    <property type="match status" value="1"/>
</dbReference>
<dbReference type="PATRIC" id="fig|1068978.7.peg.5156"/>
<organism evidence="1 2">
    <name type="scientific">Amycolatopsis methanolica 239</name>
    <dbReference type="NCBI Taxonomy" id="1068978"/>
    <lineage>
        <taxon>Bacteria</taxon>
        <taxon>Bacillati</taxon>
        <taxon>Actinomycetota</taxon>
        <taxon>Actinomycetes</taxon>
        <taxon>Pseudonocardiales</taxon>
        <taxon>Pseudonocardiaceae</taxon>
        <taxon>Amycolatopsis</taxon>
        <taxon>Amycolatopsis methanolica group</taxon>
    </lineage>
</organism>
<dbReference type="PANTHER" id="PTHR38460">
    <property type="entry name" value="TAUTOMERASE YOLI-RELATED"/>
    <property type="match status" value="1"/>
</dbReference>
<evidence type="ECO:0000313" key="2">
    <source>
        <dbReference type="Proteomes" id="UP000062973"/>
    </source>
</evidence>
<accession>A0A076MVL2</accession>
<dbReference type="PANTHER" id="PTHR38460:SF1">
    <property type="entry name" value="TAUTOMERASE YOLI-RELATED"/>
    <property type="match status" value="1"/>
</dbReference>
<dbReference type="AlphaFoldDB" id="A0A076MVL2"/>
<dbReference type="InterPro" id="IPR014347">
    <property type="entry name" value="Tautomerase/MIF_sf"/>
</dbReference>
<keyword evidence="2" id="KW-1185">Reference proteome</keyword>
<protein>
    <submittedName>
        <fullName evidence="1">4-oxalocrotonate tautomerase</fullName>
    </submittedName>
</protein>
<dbReference type="Proteomes" id="UP000062973">
    <property type="component" value="Chromosome"/>
</dbReference>
<dbReference type="EMBL" id="CP009110">
    <property type="protein sequence ID" value="AIJ24888.1"/>
    <property type="molecule type" value="Genomic_DNA"/>
</dbReference>
<dbReference type="KEGG" id="amq:AMETH_4796"/>
<reference evidence="1 2" key="1">
    <citation type="submission" date="2014-07" db="EMBL/GenBank/DDBJ databases">
        <title>Whole Genome Sequence of the Amycolatopsis methanolica 239.</title>
        <authorList>
            <person name="Tang B."/>
        </authorList>
    </citation>
    <scope>NUCLEOTIDE SEQUENCE [LARGE SCALE GENOMIC DNA]</scope>
    <source>
        <strain evidence="1 2">239</strain>
    </source>
</reference>
<proteinExistence type="predicted"/>